<keyword evidence="4" id="KW-1185">Reference proteome</keyword>
<dbReference type="EMBL" id="BMZD01000002">
    <property type="protein sequence ID" value="GGZ93588.1"/>
    <property type="molecule type" value="Genomic_DNA"/>
</dbReference>
<dbReference type="Pfam" id="PF01713">
    <property type="entry name" value="Smr"/>
    <property type="match status" value="1"/>
</dbReference>
<evidence type="ECO:0000313" key="4">
    <source>
        <dbReference type="Proteomes" id="UP000634139"/>
    </source>
</evidence>
<feature type="domain" description="Smr" evidence="2">
    <location>
        <begin position="101"/>
        <end position="190"/>
    </location>
</feature>
<dbReference type="PANTHER" id="PTHR35562">
    <property type="entry name" value="DNA ENDONUCLEASE SMRA-RELATED"/>
    <property type="match status" value="1"/>
</dbReference>
<gene>
    <name evidence="3" type="ORF">GCM10011617_11870</name>
</gene>
<dbReference type="SUPFAM" id="SSF160443">
    <property type="entry name" value="SMR domain-like"/>
    <property type="match status" value="1"/>
</dbReference>
<reference evidence="3" key="1">
    <citation type="journal article" date="2014" name="Int. J. Syst. Evol. Microbiol.">
        <title>Complete genome sequence of Corynebacterium casei LMG S-19264T (=DSM 44701T), isolated from a smear-ripened cheese.</title>
        <authorList>
            <consortium name="US DOE Joint Genome Institute (JGI-PGF)"/>
            <person name="Walter F."/>
            <person name="Albersmeier A."/>
            <person name="Kalinowski J."/>
            <person name="Ruckert C."/>
        </authorList>
    </citation>
    <scope>NUCLEOTIDE SEQUENCE</scope>
    <source>
        <strain evidence="3">KCTC 32422</strain>
    </source>
</reference>
<dbReference type="InterPro" id="IPR036063">
    <property type="entry name" value="Smr_dom_sf"/>
</dbReference>
<feature type="compositionally biased region" description="Low complexity" evidence="1">
    <location>
        <begin position="28"/>
        <end position="43"/>
    </location>
</feature>
<sequence length="193" mass="20630">MRPPRGLSPQEAELWARVAATVKPLRPSTPVSATSAPAPVAAAAPPPPGKRPPRLIEPKASLPPERAVPASRPVRPLDRHGLDGSWEKKLARAEVHPDFTLDLHGHGLDAAHARLDHGLTQAITLGARVVLLITGRPRPTEAADRGERRGAIRAKVLDWLAAGPHASRIAAVRPAHRKHGGAGALYIILRRLK</sequence>
<reference evidence="3" key="2">
    <citation type="submission" date="2020-09" db="EMBL/GenBank/DDBJ databases">
        <authorList>
            <person name="Sun Q."/>
            <person name="Kim S."/>
        </authorList>
    </citation>
    <scope>NUCLEOTIDE SEQUENCE</scope>
    <source>
        <strain evidence="3">KCTC 32422</strain>
    </source>
</reference>
<dbReference type="PANTHER" id="PTHR35562:SF2">
    <property type="entry name" value="DNA ENDONUCLEASE SMRA-RELATED"/>
    <property type="match status" value="1"/>
</dbReference>
<organism evidence="3 4">
    <name type="scientific">Novosphingobium arvoryzae</name>
    <dbReference type="NCBI Taxonomy" id="1256514"/>
    <lineage>
        <taxon>Bacteria</taxon>
        <taxon>Pseudomonadati</taxon>
        <taxon>Pseudomonadota</taxon>
        <taxon>Alphaproteobacteria</taxon>
        <taxon>Sphingomonadales</taxon>
        <taxon>Sphingomonadaceae</taxon>
        <taxon>Novosphingobium</taxon>
    </lineage>
</organism>
<dbReference type="Gene3D" id="3.30.1370.110">
    <property type="match status" value="1"/>
</dbReference>
<evidence type="ECO:0000313" key="3">
    <source>
        <dbReference type="EMBL" id="GGZ93588.1"/>
    </source>
</evidence>
<dbReference type="AlphaFoldDB" id="A0A918RDA3"/>
<comment type="caution">
    <text evidence="3">The sequence shown here is derived from an EMBL/GenBank/DDBJ whole genome shotgun (WGS) entry which is preliminary data.</text>
</comment>
<feature type="region of interest" description="Disordered" evidence="1">
    <location>
        <begin position="25"/>
        <end position="80"/>
    </location>
</feature>
<dbReference type="RefSeq" id="WP_189539499.1">
    <property type="nucleotide sequence ID" value="NZ_BMZD01000002.1"/>
</dbReference>
<dbReference type="PROSITE" id="PS50828">
    <property type="entry name" value="SMR"/>
    <property type="match status" value="1"/>
</dbReference>
<evidence type="ECO:0000259" key="2">
    <source>
        <dbReference type="PROSITE" id="PS50828"/>
    </source>
</evidence>
<accession>A0A918RDA3</accession>
<dbReference type="InterPro" id="IPR002625">
    <property type="entry name" value="Smr_dom"/>
</dbReference>
<name>A0A918RDA3_9SPHN</name>
<proteinExistence type="predicted"/>
<evidence type="ECO:0000256" key="1">
    <source>
        <dbReference type="SAM" id="MobiDB-lite"/>
    </source>
</evidence>
<dbReference type="Proteomes" id="UP000634139">
    <property type="component" value="Unassembled WGS sequence"/>
</dbReference>
<protein>
    <submittedName>
        <fullName evidence="3">DNA mismatch repair protein MutS</fullName>
    </submittedName>
</protein>